<reference evidence="2" key="1">
    <citation type="journal article" date="2014" name="Front. Microbiol.">
        <title>High frequency of phylogenetically diverse reductive dehalogenase-homologous genes in deep subseafloor sedimentary metagenomes.</title>
        <authorList>
            <person name="Kawai M."/>
            <person name="Futagami T."/>
            <person name="Toyoda A."/>
            <person name="Takaki Y."/>
            <person name="Nishi S."/>
            <person name="Hori S."/>
            <person name="Arai W."/>
            <person name="Tsubouchi T."/>
            <person name="Morono Y."/>
            <person name="Uchiyama I."/>
            <person name="Ito T."/>
            <person name="Fujiyama A."/>
            <person name="Inagaki F."/>
            <person name="Takami H."/>
        </authorList>
    </citation>
    <scope>NUCLEOTIDE SEQUENCE</scope>
    <source>
        <strain evidence="2">Expedition CK06-06</strain>
    </source>
</reference>
<accession>X1CQ68</accession>
<evidence type="ECO:0000256" key="1">
    <source>
        <dbReference type="SAM" id="MobiDB-lite"/>
    </source>
</evidence>
<comment type="caution">
    <text evidence="2">The sequence shown here is derived from an EMBL/GenBank/DDBJ whole genome shotgun (WGS) entry which is preliminary data.</text>
</comment>
<feature type="region of interest" description="Disordered" evidence="1">
    <location>
        <begin position="57"/>
        <end position="77"/>
    </location>
</feature>
<gene>
    <name evidence="2" type="ORF">S01H4_36407</name>
</gene>
<dbReference type="EMBL" id="BART01019456">
    <property type="protein sequence ID" value="GAG86411.1"/>
    <property type="molecule type" value="Genomic_DNA"/>
</dbReference>
<proteinExistence type="predicted"/>
<sequence length="77" mass="8814">MEKMSQEVQSQAKKLKLIDLPKYTFYAQPKKSKVMFSKFKPDIAYLVEDWMENLDSTTTSSESASGARSSGYYYLAP</sequence>
<name>X1CQ68_9ZZZZ</name>
<protein>
    <submittedName>
        <fullName evidence="2">Uncharacterized protein</fullName>
    </submittedName>
</protein>
<evidence type="ECO:0000313" key="2">
    <source>
        <dbReference type="EMBL" id="GAG86411.1"/>
    </source>
</evidence>
<organism evidence="2">
    <name type="scientific">marine sediment metagenome</name>
    <dbReference type="NCBI Taxonomy" id="412755"/>
    <lineage>
        <taxon>unclassified sequences</taxon>
        <taxon>metagenomes</taxon>
        <taxon>ecological metagenomes</taxon>
    </lineage>
</organism>
<feature type="non-terminal residue" evidence="2">
    <location>
        <position position="77"/>
    </location>
</feature>
<dbReference type="AlphaFoldDB" id="X1CQ68"/>